<organism evidence="3 4">
    <name type="scientific">Amanita thiersii Skay4041</name>
    <dbReference type="NCBI Taxonomy" id="703135"/>
    <lineage>
        <taxon>Eukaryota</taxon>
        <taxon>Fungi</taxon>
        <taxon>Dikarya</taxon>
        <taxon>Basidiomycota</taxon>
        <taxon>Agaricomycotina</taxon>
        <taxon>Agaricomycetes</taxon>
        <taxon>Agaricomycetidae</taxon>
        <taxon>Agaricales</taxon>
        <taxon>Pluteineae</taxon>
        <taxon>Amanitaceae</taxon>
        <taxon>Amanita</taxon>
    </lineage>
</organism>
<dbReference type="Proteomes" id="UP000242287">
    <property type="component" value="Unassembled WGS sequence"/>
</dbReference>
<protein>
    <recommendedName>
        <fullName evidence="2">WW domain-containing protein</fullName>
    </recommendedName>
</protein>
<evidence type="ECO:0000313" key="4">
    <source>
        <dbReference type="Proteomes" id="UP000242287"/>
    </source>
</evidence>
<dbReference type="Pfam" id="PF00397">
    <property type="entry name" value="WW"/>
    <property type="match status" value="1"/>
</dbReference>
<name>A0A2A9NSA5_9AGAR</name>
<evidence type="ECO:0000259" key="2">
    <source>
        <dbReference type="SMART" id="SM00456"/>
    </source>
</evidence>
<dbReference type="SMART" id="SM00456">
    <property type="entry name" value="WW"/>
    <property type="match status" value="1"/>
</dbReference>
<dbReference type="SUPFAM" id="SSF51045">
    <property type="entry name" value="WW domain"/>
    <property type="match status" value="1"/>
</dbReference>
<dbReference type="AlphaFoldDB" id="A0A2A9NSA5"/>
<dbReference type="Gene3D" id="2.20.70.10">
    <property type="match status" value="1"/>
</dbReference>
<keyword evidence="4" id="KW-1185">Reference proteome</keyword>
<evidence type="ECO:0000256" key="1">
    <source>
        <dbReference type="SAM" id="MobiDB-lite"/>
    </source>
</evidence>
<proteinExistence type="predicted"/>
<dbReference type="InterPro" id="IPR001202">
    <property type="entry name" value="WW_dom"/>
</dbReference>
<feature type="region of interest" description="Disordered" evidence="1">
    <location>
        <begin position="51"/>
        <end position="199"/>
    </location>
</feature>
<sequence>MSSSPPPYDSNKNPDTRPLPPGWITQFDTNYKAWFYVNTVAQPPVTTWVHPLGPPPAPGAPAQTQYAAPSGPPPPSDNKQNETQPQSYNYGLQGGYGGPPYGGQQQYGGQPQYGGQYGGQYSQMGPAPPPASSQGHEKVSGGFLGKLFNKPGHGSSSSSNYANQGYAQAPPQMVQQMVPQQGYYQQKPPKKHGGGMGGAGMLAAGAGAGLLGGLLVADAIDDAGDFDGGFGDDMGGDW</sequence>
<feature type="compositionally biased region" description="Low complexity" evidence="1">
    <location>
        <begin position="60"/>
        <end position="69"/>
    </location>
</feature>
<accession>A0A2A9NSA5</accession>
<dbReference type="InterPro" id="IPR036020">
    <property type="entry name" value="WW_dom_sf"/>
</dbReference>
<feature type="domain" description="WW" evidence="2">
    <location>
        <begin position="18"/>
        <end position="53"/>
    </location>
</feature>
<feature type="region of interest" description="Disordered" evidence="1">
    <location>
        <begin position="1"/>
        <end position="23"/>
    </location>
</feature>
<feature type="compositionally biased region" description="Polar residues" evidence="1">
    <location>
        <begin position="154"/>
        <end position="165"/>
    </location>
</feature>
<reference evidence="3 4" key="1">
    <citation type="submission" date="2014-02" db="EMBL/GenBank/DDBJ databases">
        <title>Transposable element dynamics among asymbiotic and ectomycorrhizal Amanita fungi.</title>
        <authorList>
            <consortium name="DOE Joint Genome Institute"/>
            <person name="Hess J."/>
            <person name="Skrede I."/>
            <person name="Wolfe B."/>
            <person name="LaButti K."/>
            <person name="Ohm R.A."/>
            <person name="Grigoriev I.V."/>
            <person name="Pringle A."/>
        </authorList>
    </citation>
    <scope>NUCLEOTIDE SEQUENCE [LARGE SCALE GENOMIC DNA]</scope>
    <source>
        <strain evidence="3 4">SKay4041</strain>
    </source>
</reference>
<feature type="compositionally biased region" description="Polar residues" evidence="1">
    <location>
        <begin position="77"/>
        <end position="89"/>
    </location>
</feature>
<gene>
    <name evidence="3" type="ORF">AMATHDRAFT_60851</name>
</gene>
<evidence type="ECO:0000313" key="3">
    <source>
        <dbReference type="EMBL" id="PFH50570.1"/>
    </source>
</evidence>
<dbReference type="OrthoDB" id="2367685at2759"/>
<dbReference type="EMBL" id="KZ302001">
    <property type="protein sequence ID" value="PFH50570.1"/>
    <property type="molecule type" value="Genomic_DNA"/>
</dbReference>
<feature type="compositionally biased region" description="Gly residues" evidence="1">
    <location>
        <begin position="92"/>
        <end position="101"/>
    </location>
</feature>
<dbReference type="STRING" id="703135.A0A2A9NSA5"/>
<feature type="compositionally biased region" description="Low complexity" evidence="1">
    <location>
        <begin position="166"/>
        <end position="187"/>
    </location>
</feature>